<dbReference type="AlphaFoldDB" id="A0A8C6P6J6"/>
<dbReference type="Pfam" id="PF00078">
    <property type="entry name" value="RVT_1"/>
    <property type="match status" value="1"/>
</dbReference>
<dbReference type="PROSITE" id="PS50878">
    <property type="entry name" value="RT_POL"/>
    <property type="match status" value="1"/>
</dbReference>
<evidence type="ECO:0000313" key="2">
    <source>
        <dbReference type="Ensembl" id="ENSNFUP00015039137.1"/>
    </source>
</evidence>
<reference evidence="2" key="3">
    <citation type="submission" date="2025-09" db="UniProtKB">
        <authorList>
            <consortium name="Ensembl"/>
        </authorList>
    </citation>
    <scope>IDENTIFICATION</scope>
</reference>
<protein>
    <recommendedName>
        <fullName evidence="1">Reverse transcriptase domain-containing protein</fullName>
    </recommendedName>
</protein>
<keyword evidence="3" id="KW-1185">Reference proteome</keyword>
<dbReference type="GeneTree" id="ENSGT01150000286909"/>
<feature type="domain" description="Reverse transcriptase" evidence="1">
    <location>
        <begin position="1"/>
        <end position="147"/>
    </location>
</feature>
<dbReference type="Proteomes" id="UP000694548">
    <property type="component" value="Chromosome sgr03"/>
</dbReference>
<accession>A0A8C6P6J6</accession>
<organism evidence="2 3">
    <name type="scientific">Nothobranchius furzeri</name>
    <name type="common">Turquoise killifish</name>
    <dbReference type="NCBI Taxonomy" id="105023"/>
    <lineage>
        <taxon>Eukaryota</taxon>
        <taxon>Metazoa</taxon>
        <taxon>Chordata</taxon>
        <taxon>Craniata</taxon>
        <taxon>Vertebrata</taxon>
        <taxon>Euteleostomi</taxon>
        <taxon>Actinopterygii</taxon>
        <taxon>Neopterygii</taxon>
        <taxon>Teleostei</taxon>
        <taxon>Neoteleostei</taxon>
        <taxon>Acanthomorphata</taxon>
        <taxon>Ovalentaria</taxon>
        <taxon>Atherinomorphae</taxon>
        <taxon>Cyprinodontiformes</taxon>
        <taxon>Nothobranchiidae</taxon>
        <taxon>Nothobranchius</taxon>
    </lineage>
</organism>
<dbReference type="PANTHER" id="PTHR33332">
    <property type="entry name" value="REVERSE TRANSCRIPTASE DOMAIN-CONTAINING PROTEIN"/>
    <property type="match status" value="1"/>
</dbReference>
<name>A0A8C6P6J6_NOTFU</name>
<proteinExistence type="predicted"/>
<dbReference type="InterPro" id="IPR000477">
    <property type="entry name" value="RT_dom"/>
</dbReference>
<reference evidence="2" key="2">
    <citation type="submission" date="2025-08" db="UniProtKB">
        <authorList>
            <consortium name="Ensembl"/>
        </authorList>
    </citation>
    <scope>IDENTIFICATION</scope>
</reference>
<reference evidence="2" key="1">
    <citation type="submission" date="2014-08" db="EMBL/GenBank/DDBJ databases">
        <authorList>
            <person name="Senf B."/>
            <person name="Petzold A."/>
            <person name="Downie B.R."/>
            <person name="Koch P."/>
            <person name="Platzer M."/>
        </authorList>
    </citation>
    <scope>NUCLEOTIDE SEQUENCE [LARGE SCALE GENOMIC DNA]</scope>
    <source>
        <strain evidence="2">GRZ</strain>
    </source>
</reference>
<evidence type="ECO:0000313" key="3">
    <source>
        <dbReference type="Proteomes" id="UP000694548"/>
    </source>
</evidence>
<sequence length="344" mass="38407">SLAWSTSYISDRTQFIQLQSHSSSPSPVTAGVPQGSVLSPPLFIIYLLPLGCIFRKYNVDFHCYADDTQLYISSNPNASLPPISLSNCLSEIRSWLSRNLLKLNSNKTELLLIGTASVLKKSPIFSINIDDSTVHPSLQVKSLGVILDGTLSFQSHIKHVTRVAYFHLHKINRLRSFLMPHAAAILVHSLITSRVDYCNSLLFGLPAKSLHKLQLLLNSAAHINTGTPSRNHITPILKNLHWLPIETRIIYKILLLTFKSIHSMAPLYLCNLLTIATTSRSLRSSSALHLVQPRARLTTMGSRAFGCSVPRLWNSLPSAVRNTDSFPLFKVHLKTHLFKQVYSL</sequence>
<dbReference type="Ensembl" id="ENSNFUT00015040855.1">
    <property type="protein sequence ID" value="ENSNFUP00015039137.1"/>
    <property type="gene ID" value="ENSNFUG00015018868.1"/>
</dbReference>
<evidence type="ECO:0000259" key="1">
    <source>
        <dbReference type="PROSITE" id="PS50878"/>
    </source>
</evidence>